<comment type="caution">
    <text evidence="4">The sequence shown here is derived from an EMBL/GenBank/DDBJ whole genome shotgun (WGS) entry which is preliminary data.</text>
</comment>
<dbReference type="PANTHER" id="PTHR11527">
    <property type="entry name" value="HEAT-SHOCK PROTEIN 20 FAMILY MEMBER"/>
    <property type="match status" value="1"/>
</dbReference>
<evidence type="ECO:0000259" key="3">
    <source>
        <dbReference type="PROSITE" id="PS01031"/>
    </source>
</evidence>
<dbReference type="Proteomes" id="UP000434639">
    <property type="component" value="Unassembled WGS sequence"/>
</dbReference>
<dbReference type="Gene3D" id="2.60.40.790">
    <property type="match status" value="1"/>
</dbReference>
<gene>
    <name evidence="4" type="ORF">GKZ89_20420</name>
</gene>
<dbReference type="InterPro" id="IPR002068">
    <property type="entry name" value="A-crystallin/Hsp20_dom"/>
</dbReference>
<evidence type="ECO:0000313" key="4">
    <source>
        <dbReference type="EMBL" id="MTH55760.1"/>
    </source>
</evidence>
<organism evidence="4 5">
    <name type="scientific">Metabacillus mangrovi</name>
    <dbReference type="NCBI Taxonomy" id="1491830"/>
    <lineage>
        <taxon>Bacteria</taxon>
        <taxon>Bacillati</taxon>
        <taxon>Bacillota</taxon>
        <taxon>Bacilli</taxon>
        <taxon>Bacillales</taxon>
        <taxon>Bacillaceae</taxon>
        <taxon>Metabacillus</taxon>
    </lineage>
</organism>
<dbReference type="SUPFAM" id="SSF49764">
    <property type="entry name" value="HSP20-like chaperones"/>
    <property type="match status" value="1"/>
</dbReference>
<dbReference type="CDD" id="cd06464">
    <property type="entry name" value="ACD_sHsps-like"/>
    <property type="match status" value="1"/>
</dbReference>
<proteinExistence type="inferred from homology"/>
<name>A0A7X2S989_9BACI</name>
<dbReference type="OrthoDB" id="1806521at2"/>
<reference evidence="4 5" key="1">
    <citation type="journal article" date="2017" name="Int. J. Syst. Evol. Microbiol.">
        <title>Bacillus mangrovi sp. nov., isolated from a sediment sample from a mangrove forest.</title>
        <authorList>
            <person name="Gupta V."/>
            <person name="Singh P.K."/>
            <person name="Korpole S."/>
            <person name="Tanuku N.R.S."/>
            <person name="Pinnaka A.K."/>
        </authorList>
    </citation>
    <scope>NUCLEOTIDE SEQUENCE [LARGE SCALE GENOMIC DNA]</scope>
    <source>
        <strain evidence="4 5">KCTC 33872</strain>
    </source>
</reference>
<dbReference type="InterPro" id="IPR031107">
    <property type="entry name" value="Small_HSP"/>
</dbReference>
<dbReference type="InterPro" id="IPR008978">
    <property type="entry name" value="HSP20-like_chaperone"/>
</dbReference>
<evidence type="ECO:0000256" key="2">
    <source>
        <dbReference type="RuleBase" id="RU003616"/>
    </source>
</evidence>
<feature type="domain" description="SHSP" evidence="3">
    <location>
        <begin position="35"/>
        <end position="136"/>
    </location>
</feature>
<accession>A0A7X2S989</accession>
<comment type="similarity">
    <text evidence="1 2">Belongs to the small heat shock protein (HSP20) family.</text>
</comment>
<dbReference type="Pfam" id="PF00011">
    <property type="entry name" value="HSP20"/>
    <property type="match status" value="1"/>
</dbReference>
<dbReference type="EMBL" id="WMIB01000040">
    <property type="protein sequence ID" value="MTH55760.1"/>
    <property type="molecule type" value="Genomic_DNA"/>
</dbReference>
<evidence type="ECO:0000256" key="1">
    <source>
        <dbReference type="PROSITE-ProRule" id="PRU00285"/>
    </source>
</evidence>
<dbReference type="PROSITE" id="PS01031">
    <property type="entry name" value="SHSP"/>
    <property type="match status" value="1"/>
</dbReference>
<dbReference type="AlphaFoldDB" id="A0A7X2S989"/>
<evidence type="ECO:0000313" key="5">
    <source>
        <dbReference type="Proteomes" id="UP000434639"/>
    </source>
</evidence>
<sequence length="136" mass="15364">MEDGKNKTGDPMKMINAFFTRRPAKTLLDTIDDLFTRQPGRMSFHVHLSETESHYVVKAEVPGVSKEEIELALDKSVLTIRIKPGPDNSEGAKWEGAFRTIELPGNALTKDLRAMHQNGILTVRVPKRRKKKIPID</sequence>
<protein>
    <submittedName>
        <fullName evidence="4">Hsp20 family protein</fullName>
    </submittedName>
</protein>
<dbReference type="RefSeq" id="WP_155114257.1">
    <property type="nucleotide sequence ID" value="NZ_WMIB01000040.1"/>
</dbReference>
<keyword evidence="5" id="KW-1185">Reference proteome</keyword>